<proteinExistence type="predicted"/>
<protein>
    <submittedName>
        <fullName evidence="1">Uncharacterized protein</fullName>
    </submittedName>
</protein>
<dbReference type="OrthoDB" id="9906533at2"/>
<accession>A0A0P8B650</accession>
<dbReference type="STRING" id="1305731.GCA_000934705_00613"/>
<dbReference type="AlphaFoldDB" id="A0A0P8B650"/>
<organism evidence="1 2">
    <name type="scientific">Marinobacter excellens HL-55</name>
    <dbReference type="NCBI Taxonomy" id="1305731"/>
    <lineage>
        <taxon>Bacteria</taxon>
        <taxon>Pseudomonadati</taxon>
        <taxon>Pseudomonadota</taxon>
        <taxon>Gammaproteobacteria</taxon>
        <taxon>Pseudomonadales</taxon>
        <taxon>Marinobacteraceae</taxon>
        <taxon>Marinobacter</taxon>
    </lineage>
</organism>
<dbReference type="EMBL" id="LJZQ01000008">
    <property type="protein sequence ID" value="KPQ29078.1"/>
    <property type="molecule type" value="Genomic_DNA"/>
</dbReference>
<evidence type="ECO:0000313" key="2">
    <source>
        <dbReference type="Proteomes" id="UP000050416"/>
    </source>
</evidence>
<name>A0A0P8B650_9GAMM</name>
<comment type="caution">
    <text evidence="1">The sequence shown here is derived from an EMBL/GenBank/DDBJ whole genome shotgun (WGS) entry which is preliminary data.</text>
</comment>
<dbReference type="Proteomes" id="UP000050416">
    <property type="component" value="Unassembled WGS sequence"/>
</dbReference>
<evidence type="ECO:0000313" key="1">
    <source>
        <dbReference type="EMBL" id="KPQ29078.1"/>
    </source>
</evidence>
<sequence length="235" mass="26574">MARLERGFFSLADCPDRYEVDLESFIHLIYEKDGSRRLIKVTSDDNEARAALLRGQEVINHQPVSILFLVLKGVNPAECIDDGTWSNVVGPSMKAVGDRYGNDAHQSAMWDGVPPDLPAPFAYKRLQLLTADYLAEDITTIVELTEIVMAIKNGREPDRSLFREKSVGLSWSKDLGGDAERLQICMQHNLELQDKYFSLRDAATDIAQQRFAQRMCDRLESEQRELLISVARTTP</sequence>
<dbReference type="PATRIC" id="fig|1305731.5.peg.281"/>
<gene>
    <name evidence="1" type="ORF">HLUCCX14_07330</name>
</gene>
<reference evidence="1 2" key="1">
    <citation type="submission" date="2015-09" db="EMBL/GenBank/DDBJ databases">
        <title>Identification and resolution of microdiversity through metagenomic sequencing of parallel consortia.</title>
        <authorList>
            <person name="Nelson W.C."/>
            <person name="Romine M.F."/>
            <person name="Lindemann S.R."/>
        </authorList>
    </citation>
    <scope>NUCLEOTIDE SEQUENCE [LARGE SCALE GENOMIC DNA]</scope>
    <source>
        <strain evidence="1">HL-55</strain>
    </source>
</reference>